<organism evidence="2 3">
    <name type="scientific">Mycena citricolor</name>
    <dbReference type="NCBI Taxonomy" id="2018698"/>
    <lineage>
        <taxon>Eukaryota</taxon>
        <taxon>Fungi</taxon>
        <taxon>Dikarya</taxon>
        <taxon>Basidiomycota</taxon>
        <taxon>Agaricomycotina</taxon>
        <taxon>Agaricomycetes</taxon>
        <taxon>Agaricomycetidae</taxon>
        <taxon>Agaricales</taxon>
        <taxon>Marasmiineae</taxon>
        <taxon>Mycenaceae</taxon>
        <taxon>Mycena</taxon>
    </lineage>
</organism>
<sequence length="102" mass="11387">MANIPLVSWDIRRYKTVHYCARSSSIFFSCSNSFSFSIRVERHFWSSARTARLASSRRSASSFSICSVNSGVPPLLASRLATFARWKGTGFLRVRTRGVGGC</sequence>
<evidence type="ECO:0000313" key="1">
    <source>
        <dbReference type="EMBL" id="CAK5263144.1"/>
    </source>
</evidence>
<reference evidence="2" key="1">
    <citation type="submission" date="2023-11" db="EMBL/GenBank/DDBJ databases">
        <authorList>
            <person name="De Vega J J."/>
            <person name="De Vega J J."/>
        </authorList>
    </citation>
    <scope>NUCLEOTIDE SEQUENCE</scope>
</reference>
<dbReference type="EMBL" id="CAVNYO010000405">
    <property type="protein sequence ID" value="CAK5275159.1"/>
    <property type="molecule type" value="Genomic_DNA"/>
</dbReference>
<gene>
    <name evidence="2" type="ORF">MYCIT1_LOCUS22738</name>
    <name evidence="1" type="ORF">MYCIT1_LOCUS2413</name>
</gene>
<keyword evidence="3" id="KW-1185">Reference proteome</keyword>
<accession>A0AAD2HED5</accession>
<dbReference type="Proteomes" id="UP001295794">
    <property type="component" value="Unassembled WGS sequence"/>
</dbReference>
<dbReference type="AlphaFoldDB" id="A0AAD2HED5"/>
<dbReference type="EMBL" id="CAVNYO010000035">
    <property type="protein sequence ID" value="CAK5263144.1"/>
    <property type="molecule type" value="Genomic_DNA"/>
</dbReference>
<evidence type="ECO:0000313" key="3">
    <source>
        <dbReference type="Proteomes" id="UP001295794"/>
    </source>
</evidence>
<proteinExistence type="predicted"/>
<comment type="caution">
    <text evidence="2">The sequence shown here is derived from an EMBL/GenBank/DDBJ whole genome shotgun (WGS) entry which is preliminary data.</text>
</comment>
<name>A0AAD2HED5_9AGAR</name>
<protein>
    <submittedName>
        <fullName evidence="2">Uncharacterized protein</fullName>
    </submittedName>
</protein>
<evidence type="ECO:0000313" key="2">
    <source>
        <dbReference type="EMBL" id="CAK5275159.1"/>
    </source>
</evidence>